<evidence type="ECO:0000313" key="2">
    <source>
        <dbReference type="Proteomes" id="UP000838756"/>
    </source>
</evidence>
<keyword evidence="2" id="KW-1185">Reference proteome</keyword>
<gene>
    <name evidence="1" type="primary">jg27741</name>
    <name evidence="1" type="ORF">PAEG_LOCUS20650</name>
</gene>
<evidence type="ECO:0000313" key="1">
    <source>
        <dbReference type="EMBL" id="CAH2244737.1"/>
    </source>
</evidence>
<proteinExistence type="predicted"/>
<reference evidence="1" key="1">
    <citation type="submission" date="2022-03" db="EMBL/GenBank/DDBJ databases">
        <authorList>
            <person name="Lindestad O."/>
        </authorList>
    </citation>
    <scope>NUCLEOTIDE SEQUENCE</scope>
</reference>
<organism evidence="1 2">
    <name type="scientific">Pararge aegeria aegeria</name>
    <dbReference type="NCBI Taxonomy" id="348720"/>
    <lineage>
        <taxon>Eukaryota</taxon>
        <taxon>Metazoa</taxon>
        <taxon>Ecdysozoa</taxon>
        <taxon>Arthropoda</taxon>
        <taxon>Hexapoda</taxon>
        <taxon>Insecta</taxon>
        <taxon>Pterygota</taxon>
        <taxon>Neoptera</taxon>
        <taxon>Endopterygota</taxon>
        <taxon>Lepidoptera</taxon>
        <taxon>Glossata</taxon>
        <taxon>Ditrysia</taxon>
        <taxon>Papilionoidea</taxon>
        <taxon>Nymphalidae</taxon>
        <taxon>Satyrinae</taxon>
        <taxon>Satyrini</taxon>
        <taxon>Parargina</taxon>
        <taxon>Pararge</taxon>
    </lineage>
</organism>
<dbReference type="AlphaFoldDB" id="A0A8S4S014"/>
<comment type="caution">
    <text evidence="1">The sequence shown here is derived from an EMBL/GenBank/DDBJ whole genome shotgun (WGS) entry which is preliminary data.</text>
</comment>
<dbReference type="Proteomes" id="UP000838756">
    <property type="component" value="Unassembled WGS sequence"/>
</dbReference>
<protein>
    <submittedName>
        <fullName evidence="1">Jg27741 protein</fullName>
    </submittedName>
</protein>
<sequence length="129" mass="14614">MSTEPAKTRAWTLQLFLHKYGWKPSDTCDCGEEDHTMELIIRRCPIFSYQGVPNDLLISLLGKSHDNLVGLVVSMYSYGSQDTRFESRVGIRLVLGLSVIIPPRSKDIGDINPRASVSMFNINHFVFPR</sequence>
<dbReference type="EMBL" id="CAKXAJ010025848">
    <property type="protein sequence ID" value="CAH2244737.1"/>
    <property type="molecule type" value="Genomic_DNA"/>
</dbReference>
<accession>A0A8S4S014</accession>
<name>A0A8S4S014_9NEOP</name>